<accession>A0ABU8B9V0</accession>
<dbReference type="RefSeq" id="WP_334480352.1">
    <property type="nucleotide sequence ID" value="NZ_JAZHRV010000001.1"/>
</dbReference>
<dbReference type="Pfam" id="PF13304">
    <property type="entry name" value="AAA_21"/>
    <property type="match status" value="1"/>
</dbReference>
<evidence type="ECO:0000259" key="1">
    <source>
        <dbReference type="Pfam" id="PF13304"/>
    </source>
</evidence>
<keyword evidence="3" id="KW-1185">Reference proteome</keyword>
<dbReference type="InterPro" id="IPR003959">
    <property type="entry name" value="ATPase_AAA_core"/>
</dbReference>
<dbReference type="EMBL" id="JAZHRV010000001">
    <property type="protein sequence ID" value="MEH2555313.1"/>
    <property type="molecule type" value="Genomic_DNA"/>
</dbReference>
<gene>
    <name evidence="2" type="ORF">V1286_002842</name>
</gene>
<evidence type="ECO:0000313" key="3">
    <source>
        <dbReference type="Proteomes" id="UP001364224"/>
    </source>
</evidence>
<feature type="domain" description="ATPase AAA-type core" evidence="1">
    <location>
        <begin position="16"/>
        <end position="58"/>
    </location>
</feature>
<sequence length="93" mass="10045">MDIQTGGKTFSNLSKINVLLGKNGSGKSTLLRIFDQNKDALPNVGGARYVSPERGGLLAYQGGIETQLVGSPEWGATTRRQNRYDNFTIISGK</sequence>
<reference evidence="2 3" key="1">
    <citation type="submission" date="2024-02" db="EMBL/GenBank/DDBJ databases">
        <title>Adaptive strategies in a cosmopolitan and abundant soil bacterium.</title>
        <authorList>
            <person name="Carini P."/>
        </authorList>
    </citation>
    <scope>NUCLEOTIDE SEQUENCE [LARGE SCALE GENOMIC DNA]</scope>
    <source>
        <strain evidence="2 3">AZCC 1608</strain>
    </source>
</reference>
<comment type="caution">
    <text evidence="2">The sequence shown here is derived from an EMBL/GenBank/DDBJ whole genome shotgun (WGS) entry which is preliminary data.</text>
</comment>
<organism evidence="2 3">
    <name type="scientific">Bradyrhizobium algeriense</name>
    <dbReference type="NCBI Taxonomy" id="634784"/>
    <lineage>
        <taxon>Bacteria</taxon>
        <taxon>Pseudomonadati</taxon>
        <taxon>Pseudomonadota</taxon>
        <taxon>Alphaproteobacteria</taxon>
        <taxon>Hyphomicrobiales</taxon>
        <taxon>Nitrobacteraceae</taxon>
        <taxon>Bradyrhizobium</taxon>
    </lineage>
</organism>
<proteinExistence type="predicted"/>
<protein>
    <recommendedName>
        <fullName evidence="1">ATPase AAA-type core domain-containing protein</fullName>
    </recommendedName>
</protein>
<dbReference type="Proteomes" id="UP001364224">
    <property type="component" value="Unassembled WGS sequence"/>
</dbReference>
<name>A0ABU8B9V0_9BRAD</name>
<evidence type="ECO:0000313" key="2">
    <source>
        <dbReference type="EMBL" id="MEH2555313.1"/>
    </source>
</evidence>